<dbReference type="Pfam" id="PF01381">
    <property type="entry name" value="HTH_3"/>
    <property type="match status" value="1"/>
</dbReference>
<dbReference type="InterPro" id="IPR001387">
    <property type="entry name" value="Cro/C1-type_HTH"/>
</dbReference>
<dbReference type="PANTHER" id="PTHR46558">
    <property type="entry name" value="TRACRIPTIONAL REGULATORY PROTEIN-RELATED-RELATED"/>
    <property type="match status" value="1"/>
</dbReference>
<sequence length="80" mass="8915">MIEGILSNRIRLLRFINGEMTQADLGQRIGVTRQTIAAIEAGKYAPTLEAAFRIAHVFQVPLDEVFQWIPQDGAGIQYEG</sequence>
<dbReference type="RefSeq" id="WP_345722591.1">
    <property type="nucleotide sequence ID" value="NZ_BAABRU010000009.1"/>
</dbReference>
<evidence type="ECO:0000259" key="2">
    <source>
        <dbReference type="PROSITE" id="PS50943"/>
    </source>
</evidence>
<proteinExistence type="predicted"/>
<keyword evidence="4" id="KW-1185">Reference proteome</keyword>
<keyword evidence="1" id="KW-0238">DNA-binding</keyword>
<dbReference type="PROSITE" id="PS50943">
    <property type="entry name" value="HTH_CROC1"/>
    <property type="match status" value="1"/>
</dbReference>
<dbReference type="InterPro" id="IPR010982">
    <property type="entry name" value="Lambda_DNA-bd_dom_sf"/>
</dbReference>
<dbReference type="SMART" id="SM00530">
    <property type="entry name" value="HTH_XRE"/>
    <property type="match status" value="1"/>
</dbReference>
<feature type="domain" description="HTH cro/C1-type" evidence="2">
    <location>
        <begin position="20"/>
        <end position="65"/>
    </location>
</feature>
<dbReference type="Proteomes" id="UP001428290">
    <property type="component" value="Unassembled WGS sequence"/>
</dbReference>
<accession>A0ABP9X0N1</accession>
<evidence type="ECO:0000313" key="4">
    <source>
        <dbReference type="Proteomes" id="UP001428290"/>
    </source>
</evidence>
<dbReference type="SUPFAM" id="SSF47413">
    <property type="entry name" value="lambda repressor-like DNA-binding domains"/>
    <property type="match status" value="1"/>
</dbReference>
<evidence type="ECO:0000313" key="3">
    <source>
        <dbReference type="EMBL" id="GAA5528974.1"/>
    </source>
</evidence>
<dbReference type="EMBL" id="BAABRU010000009">
    <property type="protein sequence ID" value="GAA5528974.1"/>
    <property type="molecule type" value="Genomic_DNA"/>
</dbReference>
<reference evidence="3 4" key="1">
    <citation type="submission" date="2024-02" db="EMBL/GenBank/DDBJ databases">
        <title>Herpetosiphon gulosus NBRC 112829.</title>
        <authorList>
            <person name="Ichikawa N."/>
            <person name="Katano-Makiyama Y."/>
            <person name="Hidaka K."/>
        </authorList>
    </citation>
    <scope>NUCLEOTIDE SEQUENCE [LARGE SCALE GENOMIC DNA]</scope>
    <source>
        <strain evidence="3 4">NBRC 112829</strain>
    </source>
</reference>
<dbReference type="PANTHER" id="PTHR46558:SF4">
    <property type="entry name" value="DNA-BIDING PHAGE PROTEIN"/>
    <property type="match status" value="1"/>
</dbReference>
<evidence type="ECO:0000256" key="1">
    <source>
        <dbReference type="ARBA" id="ARBA00023125"/>
    </source>
</evidence>
<dbReference type="Gene3D" id="1.10.260.40">
    <property type="entry name" value="lambda repressor-like DNA-binding domains"/>
    <property type="match status" value="1"/>
</dbReference>
<comment type="caution">
    <text evidence="3">The sequence shown here is derived from an EMBL/GenBank/DDBJ whole genome shotgun (WGS) entry which is preliminary data.</text>
</comment>
<name>A0ABP9X0N1_9CHLR</name>
<dbReference type="CDD" id="cd00093">
    <property type="entry name" value="HTH_XRE"/>
    <property type="match status" value="1"/>
</dbReference>
<protein>
    <recommendedName>
        <fullName evidence="2">HTH cro/C1-type domain-containing protein</fullName>
    </recommendedName>
</protein>
<organism evidence="3 4">
    <name type="scientific">Herpetosiphon gulosus</name>
    <dbReference type="NCBI Taxonomy" id="1973496"/>
    <lineage>
        <taxon>Bacteria</taxon>
        <taxon>Bacillati</taxon>
        <taxon>Chloroflexota</taxon>
        <taxon>Chloroflexia</taxon>
        <taxon>Herpetosiphonales</taxon>
        <taxon>Herpetosiphonaceae</taxon>
        <taxon>Herpetosiphon</taxon>
    </lineage>
</organism>
<gene>
    <name evidence="3" type="ORF">Hgul01_02777</name>
</gene>